<gene>
    <name evidence="1" type="ORF">J4E00_00805</name>
</gene>
<sequence length="165" mass="18348">MESEKLPDFIDYFRRLAAANLALAGSFVHGATGRIIAGSRSKLTYPCLWLETPTLGFEEKDGTAPLGKRKCAFVVLQKVPADDYAEQDAGWAQAEAIALQVISYLLKDRKARKFSFSLNERDLEPIATLTVDNEIGWRLEFELAEYSPDVRYDATKWAPEGGQGA</sequence>
<protein>
    <recommendedName>
        <fullName evidence="3">DUF4279 domain-containing protein</fullName>
    </recommendedName>
</protein>
<reference evidence="1 2" key="1">
    <citation type="submission" date="2021-03" db="EMBL/GenBank/DDBJ databases">
        <authorList>
            <person name="Kim M.K."/>
        </authorList>
    </citation>
    <scope>NUCLEOTIDE SEQUENCE [LARGE SCALE GENOMIC DNA]</scope>
    <source>
        <strain evidence="1 2">BT442</strain>
    </source>
</reference>
<accession>A0ABS3Q9P8</accession>
<keyword evidence="2" id="KW-1185">Reference proteome</keyword>
<comment type="caution">
    <text evidence="1">The sequence shown here is derived from an EMBL/GenBank/DDBJ whole genome shotgun (WGS) entry which is preliminary data.</text>
</comment>
<name>A0ABS3Q9P8_9BACT</name>
<evidence type="ECO:0000313" key="1">
    <source>
        <dbReference type="EMBL" id="MBO2007569.1"/>
    </source>
</evidence>
<proteinExistence type="predicted"/>
<evidence type="ECO:0000313" key="2">
    <source>
        <dbReference type="Proteomes" id="UP000664369"/>
    </source>
</evidence>
<dbReference type="EMBL" id="JAGETZ010000001">
    <property type="protein sequence ID" value="MBO2007569.1"/>
    <property type="molecule type" value="Genomic_DNA"/>
</dbReference>
<evidence type="ECO:0008006" key="3">
    <source>
        <dbReference type="Google" id="ProtNLM"/>
    </source>
</evidence>
<dbReference type="Proteomes" id="UP000664369">
    <property type="component" value="Unassembled WGS sequence"/>
</dbReference>
<organism evidence="1 2">
    <name type="scientific">Hymenobacter negativus</name>
    <dbReference type="NCBI Taxonomy" id="2795026"/>
    <lineage>
        <taxon>Bacteria</taxon>
        <taxon>Pseudomonadati</taxon>
        <taxon>Bacteroidota</taxon>
        <taxon>Cytophagia</taxon>
        <taxon>Cytophagales</taxon>
        <taxon>Hymenobacteraceae</taxon>
        <taxon>Hymenobacter</taxon>
    </lineage>
</organism>
<dbReference type="RefSeq" id="WP_208173107.1">
    <property type="nucleotide sequence ID" value="NZ_JAGETZ010000001.1"/>
</dbReference>